<evidence type="ECO:0000313" key="1">
    <source>
        <dbReference type="EMBL" id="KAK8046190.1"/>
    </source>
</evidence>
<accession>A0ABR1TJT9</accession>
<keyword evidence="2" id="KW-1185">Reference proteome</keyword>
<evidence type="ECO:0000313" key="2">
    <source>
        <dbReference type="Proteomes" id="UP001446871"/>
    </source>
</evidence>
<sequence length="57" mass="6634">MTLKLQDVDPEMDFPAVARCLFESYEDPPQPFFHVFFPTHGTGAAARKRPSRRRRPD</sequence>
<organism evidence="1 2">
    <name type="scientific">Apiospora saccharicola</name>
    <dbReference type="NCBI Taxonomy" id="335842"/>
    <lineage>
        <taxon>Eukaryota</taxon>
        <taxon>Fungi</taxon>
        <taxon>Dikarya</taxon>
        <taxon>Ascomycota</taxon>
        <taxon>Pezizomycotina</taxon>
        <taxon>Sordariomycetes</taxon>
        <taxon>Xylariomycetidae</taxon>
        <taxon>Amphisphaeriales</taxon>
        <taxon>Apiosporaceae</taxon>
        <taxon>Apiospora</taxon>
    </lineage>
</organism>
<dbReference type="Proteomes" id="UP001446871">
    <property type="component" value="Unassembled WGS sequence"/>
</dbReference>
<proteinExistence type="predicted"/>
<protein>
    <submittedName>
        <fullName evidence="1">Uncharacterized protein</fullName>
    </submittedName>
</protein>
<dbReference type="EMBL" id="JAQQWM010000009">
    <property type="protein sequence ID" value="KAK8046190.1"/>
    <property type="molecule type" value="Genomic_DNA"/>
</dbReference>
<comment type="caution">
    <text evidence="1">The sequence shown here is derived from an EMBL/GenBank/DDBJ whole genome shotgun (WGS) entry which is preliminary data.</text>
</comment>
<reference evidence="1 2" key="1">
    <citation type="submission" date="2023-01" db="EMBL/GenBank/DDBJ databases">
        <title>Analysis of 21 Apiospora genomes using comparative genomics revels a genus with tremendous synthesis potential of carbohydrate active enzymes and secondary metabolites.</title>
        <authorList>
            <person name="Sorensen T."/>
        </authorList>
    </citation>
    <scope>NUCLEOTIDE SEQUENCE [LARGE SCALE GENOMIC DNA]</scope>
    <source>
        <strain evidence="1 2">CBS 83171</strain>
    </source>
</reference>
<name>A0ABR1TJT9_9PEZI</name>
<gene>
    <name evidence="1" type="ORF">PG996_014254</name>
</gene>